<evidence type="ECO:0000313" key="3">
    <source>
        <dbReference type="Proteomes" id="UP000196084"/>
    </source>
</evidence>
<dbReference type="AlphaFoldDB" id="A0A202E6J4"/>
<name>A0A202E6J4_9EURY</name>
<keyword evidence="1" id="KW-0812">Transmembrane</keyword>
<organism evidence="2 3">
    <name type="scientific">Natronolimnobius baerhuensis</name>
    <dbReference type="NCBI Taxonomy" id="253108"/>
    <lineage>
        <taxon>Archaea</taxon>
        <taxon>Methanobacteriati</taxon>
        <taxon>Methanobacteriota</taxon>
        <taxon>Stenosarchaea group</taxon>
        <taxon>Halobacteria</taxon>
        <taxon>Halobacteriales</taxon>
        <taxon>Natrialbaceae</taxon>
        <taxon>Natronolimnobius</taxon>
    </lineage>
</organism>
<evidence type="ECO:0000313" key="2">
    <source>
        <dbReference type="EMBL" id="OVE83869.1"/>
    </source>
</evidence>
<keyword evidence="3" id="KW-1185">Reference proteome</keyword>
<keyword evidence="1" id="KW-0472">Membrane</keyword>
<reference evidence="2 3" key="1">
    <citation type="submission" date="2017-02" db="EMBL/GenBank/DDBJ databases">
        <title>Natronthermophilus aegyptiacus gen. nov.,sp. nov., an aerobic, extremely halophilic alkalithermophilic archaeon isolated from the athalassohaline Wadi An Natrun, Egypt.</title>
        <authorList>
            <person name="Zhao B."/>
        </authorList>
    </citation>
    <scope>NUCLEOTIDE SEQUENCE [LARGE SCALE GENOMIC DNA]</scope>
    <source>
        <strain evidence="2 3">CGMCC 1.3597</strain>
    </source>
</reference>
<feature type="transmembrane region" description="Helical" evidence="1">
    <location>
        <begin position="6"/>
        <end position="32"/>
    </location>
</feature>
<proteinExistence type="predicted"/>
<feature type="transmembrane region" description="Helical" evidence="1">
    <location>
        <begin position="86"/>
        <end position="112"/>
    </location>
</feature>
<dbReference type="EMBL" id="MWPH01000003">
    <property type="protein sequence ID" value="OVE83869.1"/>
    <property type="molecule type" value="Genomic_DNA"/>
</dbReference>
<evidence type="ECO:0000256" key="1">
    <source>
        <dbReference type="SAM" id="Phobius"/>
    </source>
</evidence>
<dbReference type="Proteomes" id="UP000196084">
    <property type="component" value="Unassembled WGS sequence"/>
</dbReference>
<gene>
    <name evidence="2" type="ORF">B2G88_15770</name>
</gene>
<feature type="transmembrane region" description="Helical" evidence="1">
    <location>
        <begin position="172"/>
        <end position="190"/>
    </location>
</feature>
<feature type="transmembrane region" description="Helical" evidence="1">
    <location>
        <begin position="132"/>
        <end position="151"/>
    </location>
</feature>
<sequence>MPLESLPLSLVIVLLVVVLTFAVIGIGTMLWIAVRLFSIPGVVVHEFAHESACQLVGVRVLEVVYFRFGDPAGYVRHEQPARYRETFVICVAPFLVNTAVALVTFLGLAVVVGTLEEPVSLERVLSAPRETLLAGFGLAWLGLSVGMAAFPSTGDANQLWTRSRLEWKRSPLVLLGLPVVVVIYVVNVLSWLWADVLYALALLVLAFSLVGGIIP</sequence>
<comment type="caution">
    <text evidence="2">The sequence shown here is derived from an EMBL/GenBank/DDBJ whole genome shotgun (WGS) entry which is preliminary data.</text>
</comment>
<accession>A0A202E6J4</accession>
<evidence type="ECO:0008006" key="4">
    <source>
        <dbReference type="Google" id="ProtNLM"/>
    </source>
</evidence>
<dbReference type="RefSeq" id="WP_054863920.1">
    <property type="nucleotide sequence ID" value="NZ_MWPH01000003.1"/>
</dbReference>
<keyword evidence="1" id="KW-1133">Transmembrane helix</keyword>
<protein>
    <recommendedName>
        <fullName evidence="4">DUF3267 domain-containing protein</fullName>
    </recommendedName>
</protein>
<feature type="transmembrane region" description="Helical" evidence="1">
    <location>
        <begin position="196"/>
        <end position="214"/>
    </location>
</feature>